<accession>A0A1F5FW59</accession>
<evidence type="ECO:0000256" key="1">
    <source>
        <dbReference type="ARBA" id="ARBA00022603"/>
    </source>
</evidence>
<evidence type="ECO:0000313" key="5">
    <source>
        <dbReference type="Proteomes" id="UP000179237"/>
    </source>
</evidence>
<dbReference type="PANTHER" id="PTHR43861:SF1">
    <property type="entry name" value="TRANS-ACONITATE 2-METHYLTRANSFERASE"/>
    <property type="match status" value="1"/>
</dbReference>
<keyword evidence="1" id="KW-0489">Methyltransferase</keyword>
<dbReference type="Proteomes" id="UP000179237">
    <property type="component" value="Unassembled WGS sequence"/>
</dbReference>
<dbReference type="GO" id="GO:0008168">
    <property type="term" value="F:methyltransferase activity"/>
    <property type="evidence" value="ECO:0007669"/>
    <property type="project" value="UniProtKB-KW"/>
</dbReference>
<dbReference type="CDD" id="cd02440">
    <property type="entry name" value="AdoMet_MTases"/>
    <property type="match status" value="1"/>
</dbReference>
<dbReference type="InterPro" id="IPR029063">
    <property type="entry name" value="SAM-dependent_MTases_sf"/>
</dbReference>
<keyword evidence="2" id="KW-0808">Transferase</keyword>
<dbReference type="EMBL" id="MFAQ01000007">
    <property type="protein sequence ID" value="OGD83848.1"/>
    <property type="molecule type" value="Genomic_DNA"/>
</dbReference>
<name>A0A1F5FW59_9BACT</name>
<evidence type="ECO:0000259" key="3">
    <source>
        <dbReference type="Pfam" id="PF13649"/>
    </source>
</evidence>
<dbReference type="Gene3D" id="3.40.50.150">
    <property type="entry name" value="Vaccinia Virus protein VP39"/>
    <property type="match status" value="1"/>
</dbReference>
<protein>
    <recommendedName>
        <fullName evidence="3">Methyltransferase domain-containing protein</fullName>
    </recommendedName>
</protein>
<evidence type="ECO:0000256" key="2">
    <source>
        <dbReference type="ARBA" id="ARBA00022679"/>
    </source>
</evidence>
<proteinExistence type="predicted"/>
<dbReference type="Pfam" id="PF13649">
    <property type="entry name" value="Methyltransf_25"/>
    <property type="match status" value="1"/>
</dbReference>
<organism evidence="4 5">
    <name type="scientific">Candidatus Collierbacteria bacterium RIFOXYD1_FULL_40_9</name>
    <dbReference type="NCBI Taxonomy" id="1817731"/>
    <lineage>
        <taxon>Bacteria</taxon>
        <taxon>Candidatus Collieribacteriota</taxon>
    </lineage>
</organism>
<dbReference type="GO" id="GO:0032259">
    <property type="term" value="P:methylation"/>
    <property type="evidence" value="ECO:0007669"/>
    <property type="project" value="UniProtKB-KW"/>
</dbReference>
<dbReference type="SUPFAM" id="SSF53335">
    <property type="entry name" value="S-adenosyl-L-methionine-dependent methyltransferases"/>
    <property type="match status" value="1"/>
</dbReference>
<sequence length="230" mass="26462">MYKIGSTKEVLYTEQKDLTEEQIIVTRQTYERNADRYVLNYERRDGALDEARLFTLDPFLREFEKQGLEGKILFTGCGSGRDMEEAVKQGFSVVGIDTSLHMINIGKIMGIKSPMMEMDMERMDFPENSFRGIFCETAIAHIRKKDIPSLLASFRRVLTPDGLLLVTFRKGNGFVYMTEDKVGGRRYYTSMSRKRADKYLLESGFEIIGKSSHKVGSRPPYYNLIAINKK</sequence>
<dbReference type="InterPro" id="IPR041698">
    <property type="entry name" value="Methyltransf_25"/>
</dbReference>
<comment type="caution">
    <text evidence="4">The sequence shown here is derived from an EMBL/GenBank/DDBJ whole genome shotgun (WGS) entry which is preliminary data.</text>
</comment>
<gene>
    <name evidence="4" type="ORF">A2572_02675</name>
</gene>
<reference evidence="4 5" key="1">
    <citation type="journal article" date="2016" name="Nat. Commun.">
        <title>Thousands of microbial genomes shed light on interconnected biogeochemical processes in an aquifer system.</title>
        <authorList>
            <person name="Anantharaman K."/>
            <person name="Brown C.T."/>
            <person name="Hug L.A."/>
            <person name="Sharon I."/>
            <person name="Castelle C.J."/>
            <person name="Probst A.J."/>
            <person name="Thomas B.C."/>
            <person name="Singh A."/>
            <person name="Wilkins M.J."/>
            <person name="Karaoz U."/>
            <person name="Brodie E.L."/>
            <person name="Williams K.H."/>
            <person name="Hubbard S.S."/>
            <person name="Banfield J.F."/>
        </authorList>
    </citation>
    <scope>NUCLEOTIDE SEQUENCE [LARGE SCALE GENOMIC DNA]</scope>
</reference>
<evidence type="ECO:0000313" key="4">
    <source>
        <dbReference type="EMBL" id="OGD83848.1"/>
    </source>
</evidence>
<dbReference type="PANTHER" id="PTHR43861">
    <property type="entry name" value="TRANS-ACONITATE 2-METHYLTRANSFERASE-RELATED"/>
    <property type="match status" value="1"/>
</dbReference>
<dbReference type="AlphaFoldDB" id="A0A1F5FW59"/>
<feature type="domain" description="Methyltransferase" evidence="3">
    <location>
        <begin position="72"/>
        <end position="162"/>
    </location>
</feature>